<keyword evidence="3" id="KW-0496">Mitochondrion</keyword>
<feature type="compositionally biased region" description="Low complexity" evidence="2">
    <location>
        <begin position="70"/>
        <end position="82"/>
    </location>
</feature>
<dbReference type="AlphaFoldDB" id="A0A3P3XZK4"/>
<name>A0A3P3XZK4_PLABS</name>
<geneLocation type="mitochondrion" evidence="3"/>
<evidence type="ECO:0000313" key="3">
    <source>
        <dbReference type="EMBL" id="SPQ93386.1"/>
    </source>
</evidence>
<feature type="region of interest" description="Disordered" evidence="2">
    <location>
        <begin position="70"/>
        <end position="89"/>
    </location>
</feature>
<proteinExistence type="predicted"/>
<dbReference type="EMBL" id="OVEO01000001">
    <property type="protein sequence ID" value="SPQ93386.1"/>
    <property type="molecule type" value="Genomic_DNA"/>
</dbReference>
<reference evidence="3 4" key="1">
    <citation type="submission" date="2018-03" db="EMBL/GenBank/DDBJ databases">
        <authorList>
            <person name="Fogelqvist J."/>
        </authorList>
    </citation>
    <scope>NUCLEOTIDE SEQUENCE [LARGE SCALE GENOMIC DNA]</scope>
</reference>
<sequence length="649" mass="73962">MSKRGTMRQTLQGGKRLTVWPRQFVVVALRRGLPGIQRLIVASRLWTHMQQYQSGTPVVASHQASAAAAALAHAGRPAQGPGAPAGGPPMTASVRRPVSALRRAGAALAEQPGQGVQVDFRPVTQHGMTGMRPATQGGGRQLADSSFFVAALRNKITEVTDELAVLQAELDARLKDQSANSHLERKYDEMSQVIHDLEGHLADYNLTLDKVRTGTDLRDLNDRCQRMTTQNDQLKQQVDDVFMSRSTQDTQRAKLDEEIALITRNEEACLTTAPADLQRTYRQLKEEAAALQADLARKEEQHAEGERLVKEHESMLSRDEYRVHLRGLEMQRELKELEEQRRELRDDCDANLTVDQMRERLQNKAKEDAVIVKTMEERLRALQDEIQHLHEAVHEREAQKENMKEFEEITKKYEALYQRDKAMQEFIDKFEVTKQRDAEQKRQIQARIVALMEHISDSIVKKENLPNSKQVSAMEHDLTFKSKELDASQVTLERVKKELDKRREEMEQVNGLSDKIRDELVSLASRAAEMQNEMGMLNDIEGLKTREAQTKQQLLQELAVVKHKRAAIQVQVQALTKQYDAIKKRVADDEDWKRLETLESKLRTYAQTTHALETHIAARKRECDFEPIRDQVVALVAQVNSLLVAQHSS</sequence>
<dbReference type="PANTHER" id="PTHR31432:SF0">
    <property type="entry name" value="INTRAFLAGELLAR TRANSPORT PROTEIN 74 HOMOLOG"/>
    <property type="match status" value="1"/>
</dbReference>
<gene>
    <name evidence="3" type="ORF">PLBR_LOCUS601</name>
</gene>
<evidence type="ECO:0000313" key="4">
    <source>
        <dbReference type="Proteomes" id="UP000290189"/>
    </source>
</evidence>
<feature type="coiled-coil region" evidence="1">
    <location>
        <begin position="485"/>
        <end position="533"/>
    </location>
</feature>
<dbReference type="GO" id="GO:0030992">
    <property type="term" value="C:intraciliary transport particle B"/>
    <property type="evidence" value="ECO:0007669"/>
    <property type="project" value="InterPro"/>
</dbReference>
<organism evidence="3 4">
    <name type="scientific">Plasmodiophora brassicae</name>
    <name type="common">Clubroot disease agent</name>
    <dbReference type="NCBI Taxonomy" id="37360"/>
    <lineage>
        <taxon>Eukaryota</taxon>
        <taxon>Sar</taxon>
        <taxon>Rhizaria</taxon>
        <taxon>Endomyxa</taxon>
        <taxon>Phytomyxea</taxon>
        <taxon>Plasmodiophorida</taxon>
        <taxon>Plasmodiophoridae</taxon>
        <taxon>Plasmodiophora</taxon>
    </lineage>
</organism>
<protein>
    <submittedName>
        <fullName evidence="3">Uncharacterized protein</fullName>
    </submittedName>
</protein>
<keyword evidence="1" id="KW-0175">Coiled coil</keyword>
<accession>A0A3P3XZK4</accession>
<evidence type="ECO:0000256" key="1">
    <source>
        <dbReference type="SAM" id="Coils"/>
    </source>
</evidence>
<dbReference type="GO" id="GO:0005929">
    <property type="term" value="C:cilium"/>
    <property type="evidence" value="ECO:0007669"/>
    <property type="project" value="TreeGrafter"/>
</dbReference>
<dbReference type="PANTHER" id="PTHR31432">
    <property type="entry name" value="INTRAFLAGELLAR TRANSPORT PROTEIN 74 HOMOLOG"/>
    <property type="match status" value="1"/>
</dbReference>
<feature type="coiled-coil region" evidence="1">
    <location>
        <begin position="281"/>
        <end position="416"/>
    </location>
</feature>
<dbReference type="GO" id="GO:0035735">
    <property type="term" value="P:intraciliary transport involved in cilium assembly"/>
    <property type="evidence" value="ECO:0007669"/>
    <property type="project" value="TreeGrafter"/>
</dbReference>
<dbReference type="Proteomes" id="UP000290189">
    <property type="component" value="Unassembled WGS sequence"/>
</dbReference>
<dbReference type="InterPro" id="IPR029602">
    <property type="entry name" value="IFT74"/>
</dbReference>
<evidence type="ECO:0000256" key="2">
    <source>
        <dbReference type="SAM" id="MobiDB-lite"/>
    </source>
</evidence>
<dbReference type="GO" id="GO:0048487">
    <property type="term" value="F:beta-tubulin binding"/>
    <property type="evidence" value="ECO:0007669"/>
    <property type="project" value="InterPro"/>
</dbReference>